<dbReference type="PANTHER" id="PTHR32305:SF15">
    <property type="entry name" value="PROTEIN RHSA-RELATED"/>
    <property type="match status" value="1"/>
</dbReference>
<dbReference type="Proteomes" id="UP000005113">
    <property type="component" value="Unassembled WGS sequence"/>
</dbReference>
<evidence type="ECO:0008006" key="3">
    <source>
        <dbReference type="Google" id="ProtNLM"/>
    </source>
</evidence>
<sequence length="657" mass="73892">YDQLHRIVSSEGYSYGGTDWTKRCAIGDCEAQSSYSYDANGNILSLSRYAAGQQIDDLSYHYTYDVDPAQLPEVSSQAIGQLYNNQLQYVTDGVGAATVGDLTSQPGQDGALATSSQNYVYDEIGNLVRDSSEQMEEIVWNVQGKVQEVHFEAGKPGPSVLQYEYDPMGNRLAKKKLYVDGPVDIRSEGQYYVRDPQGNVLAVYQFNEENIALVDDKDSLYLEELHLYGSARLGILKKTLALRYRDESGAVGLPAGSLLKTTLAQSSYQQLELGRRRYELSNHLGNVLATVSDKSLGQDSSQTGQADYYLAQVSSANLYYPFGWEMPGRKFVSGEGYRFGFNGQEEDPDIAEGHTTTLYWEYDSRIARRWNVDPRPVTSISPYNTFQGNPISGTDLNGDTTIIRNLEGQLMMTINDNCPNQNVFITIEGVVESRITNIFRGGGEYDLAEVIRDNADFYIGEKTRSELKKIMKDSDREGKERFFIFGLVGNSRELVVEDLSEGMHRTSNVITMGEVISAIESFENSDEYKFKGTIGWGHTHITASAGEKGGAFFEHNYSVGRLNTPSSPISARGQFDPRDFNPVLEGYGKHYPSILATPHGYTIYTTMRKEFETVMKWYYPNGAEESILNREKVWKYFDSFKIKVYDYEYGNNVYSED</sequence>
<dbReference type="RefSeq" id="WP_002656248.1">
    <property type="nucleotide sequence ID" value="NZ_JH719942.1"/>
</dbReference>
<dbReference type="InterPro" id="IPR050708">
    <property type="entry name" value="T6SS_VgrG/RHS"/>
</dbReference>
<dbReference type="PANTHER" id="PTHR32305">
    <property type="match status" value="1"/>
</dbReference>
<proteinExistence type="predicted"/>
<accession>J0P310</accession>
<protein>
    <recommendedName>
        <fullName evidence="3">RHS repeat-associated core domain protein</fullName>
    </recommendedName>
</protein>
<dbReference type="HOGENOM" id="CLU_417138_0_0_10"/>
<feature type="non-terminal residue" evidence="1">
    <location>
        <position position="1"/>
    </location>
</feature>
<evidence type="ECO:0000313" key="2">
    <source>
        <dbReference type="Proteomes" id="UP000005113"/>
    </source>
</evidence>
<name>J0P310_9BACT</name>
<gene>
    <name evidence="1" type="ORF">SapgrDRAFT_0035</name>
</gene>
<reference evidence="2" key="1">
    <citation type="journal article" date="2012" name="Stand. Genomic Sci.">
        <title>Permanent draft genome sequence of the gliding predator Saprospira grandis strain Sa g1 (= HR1).</title>
        <authorList>
            <person name="Mavromatis K."/>
            <person name="Chertkov O."/>
            <person name="Lapidus A."/>
            <person name="Nolan M."/>
            <person name="Lucas S."/>
            <person name="Tice H."/>
            <person name="Del Rio T.G."/>
            <person name="Cheng J.F."/>
            <person name="Han C."/>
            <person name="Tapia R."/>
            <person name="Bruce D."/>
            <person name="Goodwin L.A."/>
            <person name="Pitluck S."/>
            <person name="Huntemann M."/>
            <person name="Liolios K."/>
            <person name="Pagani I."/>
            <person name="Ivanova N."/>
            <person name="Mikhailova N."/>
            <person name="Pati A."/>
            <person name="Chen A."/>
            <person name="Palaniappan K."/>
            <person name="Land M."/>
            <person name="Brambilla E.M."/>
            <person name="Rohde M."/>
            <person name="Spring S."/>
            <person name="Goker M."/>
            <person name="Detter J.C."/>
            <person name="Bristow J."/>
            <person name="Eisen J.A."/>
            <person name="Markowitz V."/>
            <person name="Hugenholtz P."/>
            <person name="Kyrpides N.C."/>
            <person name="Klenk H.P."/>
            <person name="Woyke T."/>
        </authorList>
    </citation>
    <scope>NUCLEOTIDE SEQUENCE [LARGE SCALE GENOMIC DNA]</scope>
    <source>
        <strain evidence="2">DSM 2844</strain>
    </source>
</reference>
<dbReference type="AlphaFoldDB" id="J0P310"/>
<dbReference type="EMBL" id="JH719942">
    <property type="protein sequence ID" value="EJF51797.1"/>
    <property type="molecule type" value="Genomic_DNA"/>
</dbReference>
<evidence type="ECO:0000313" key="1">
    <source>
        <dbReference type="EMBL" id="EJF51797.1"/>
    </source>
</evidence>
<organism evidence="1 2">
    <name type="scientific">Saprospira grandis DSM 2844</name>
    <dbReference type="NCBI Taxonomy" id="694433"/>
    <lineage>
        <taxon>Bacteria</taxon>
        <taxon>Pseudomonadati</taxon>
        <taxon>Bacteroidota</taxon>
        <taxon>Saprospiria</taxon>
        <taxon>Saprospirales</taxon>
        <taxon>Saprospiraceae</taxon>
        <taxon>Saprospira</taxon>
    </lineage>
</organism>
<dbReference type="Gene3D" id="2.180.10.10">
    <property type="entry name" value="RHS repeat-associated core"/>
    <property type="match status" value="1"/>
</dbReference>